<keyword evidence="5 7" id="KW-0472">Membrane</keyword>
<organism evidence="8 9">
    <name type="scientific">Collimonas arenae</name>
    <dbReference type="NCBI Taxonomy" id="279058"/>
    <lineage>
        <taxon>Bacteria</taxon>
        <taxon>Pseudomonadati</taxon>
        <taxon>Pseudomonadota</taxon>
        <taxon>Betaproteobacteria</taxon>
        <taxon>Burkholderiales</taxon>
        <taxon>Oxalobacteraceae</taxon>
        <taxon>Collimonas</taxon>
    </lineage>
</organism>
<dbReference type="InterPro" id="IPR005498">
    <property type="entry name" value="T4SS_VirB10/TraB/TrbI"/>
</dbReference>
<dbReference type="HOGENOM" id="CLU_041899_5_0_4"/>
<dbReference type="Proteomes" id="UP000030302">
    <property type="component" value="Plasmid unnamed"/>
</dbReference>
<dbReference type="InterPro" id="IPR042217">
    <property type="entry name" value="T4SS_VirB10/TrbI"/>
</dbReference>
<keyword evidence="9" id="KW-1185">Reference proteome</keyword>
<evidence type="ECO:0000256" key="6">
    <source>
        <dbReference type="SAM" id="MobiDB-lite"/>
    </source>
</evidence>
<geneLocation type="plasmid" evidence="8 9">
    <name>unnamed</name>
</geneLocation>
<feature type="region of interest" description="Disordered" evidence="6">
    <location>
        <begin position="74"/>
        <end position="115"/>
    </location>
</feature>
<evidence type="ECO:0000256" key="7">
    <source>
        <dbReference type="SAM" id="Phobius"/>
    </source>
</evidence>
<dbReference type="CDD" id="cd16429">
    <property type="entry name" value="VirB10"/>
    <property type="match status" value="1"/>
</dbReference>
<reference evidence="9" key="1">
    <citation type="journal article" date="2014" name="Soil Biol. Biochem.">
        <title>Structure and function of bacterial communities in ageing soils: Insights from the Mendocino ecological staircase.</title>
        <authorList>
            <person name="Uroz S."/>
            <person name="Tech J.J."/>
            <person name="Sawaya N.A."/>
            <person name="Frey-Klett P."/>
            <person name="Leveau J.H.J."/>
        </authorList>
    </citation>
    <scope>NUCLEOTIDE SEQUENCE [LARGE SCALE GENOMIC DNA]</scope>
    <source>
        <strain evidence="9">Cal35</strain>
        <plasmid evidence="9">unnamed</plasmid>
    </source>
</reference>
<dbReference type="Gene3D" id="2.40.128.260">
    <property type="entry name" value="Type IV secretion system, VirB10/TraB/TrbI"/>
    <property type="match status" value="2"/>
</dbReference>
<evidence type="ECO:0000256" key="4">
    <source>
        <dbReference type="ARBA" id="ARBA00022989"/>
    </source>
</evidence>
<feature type="transmembrane region" description="Helical" evidence="7">
    <location>
        <begin position="34"/>
        <end position="53"/>
    </location>
</feature>
<feature type="compositionally biased region" description="Low complexity" evidence="6">
    <location>
        <begin position="82"/>
        <end position="110"/>
    </location>
</feature>
<keyword evidence="4 7" id="KW-1133">Transmembrane helix</keyword>
<sequence length="395" mass="41448">MATTQPLDSRDQAVDSWEKETNASIVAASRKKKMNGVAIGVIAVSAIVAVYFLKGRESKSAALPDANLTVAPRKPVPQLKEQSAAVVPAVTPTATPASQQAADPQKAQLEQQREEQARKFLEARRKSAIEPSGVSAQAGPSTAADAQGQAGLGAGTAGDKGAQDTNSRFARSVSGTGVPVSLAYNITDLEYKILQGKVLDGIIVPRSISDLPGTICATIQSDVYAERGRLKLIPWGSRMCGVYNSSLAKGQSRMFSVWNTLRTANPDNTISEVVLDSIGSDQLGTSGIGGLVDTHFAEIFGTSSLISIIGAGASNTGVSTGDQNNSSSQYRQSVQQAAAQTSQSVLAPYINIPPTITAPAGTRIRIFVNRDLDFSKIYKKQADAAKQQDGAVLID</sequence>
<comment type="similarity">
    <text evidence="2">Belongs to the TrbI/VirB10 family.</text>
</comment>
<name>A0A0A1FHZ1_9BURK</name>
<dbReference type="KEGG" id="care:LT85_p012"/>
<evidence type="ECO:0000256" key="1">
    <source>
        <dbReference type="ARBA" id="ARBA00004167"/>
    </source>
</evidence>
<dbReference type="GO" id="GO:0016020">
    <property type="term" value="C:membrane"/>
    <property type="evidence" value="ECO:0007669"/>
    <property type="project" value="UniProtKB-SubCell"/>
</dbReference>
<dbReference type="AlphaFoldDB" id="A0A0A1FHZ1"/>
<dbReference type="Pfam" id="PF03743">
    <property type="entry name" value="TrbI"/>
    <property type="match status" value="1"/>
</dbReference>
<proteinExistence type="inferred from homology"/>
<dbReference type="RefSeq" id="WP_040126122.1">
    <property type="nucleotide sequence ID" value="NZ_CP009963.1"/>
</dbReference>
<protein>
    <submittedName>
        <fullName evidence="8">Inner membrane protein of type IV secretion of T-DNA complex, TonB-like, VirB10</fullName>
    </submittedName>
</protein>
<evidence type="ECO:0000256" key="2">
    <source>
        <dbReference type="ARBA" id="ARBA00010265"/>
    </source>
</evidence>
<evidence type="ECO:0000256" key="3">
    <source>
        <dbReference type="ARBA" id="ARBA00022692"/>
    </source>
</evidence>
<evidence type="ECO:0000256" key="5">
    <source>
        <dbReference type="ARBA" id="ARBA00023136"/>
    </source>
</evidence>
<accession>A0A0A1FHZ1</accession>
<evidence type="ECO:0000313" key="9">
    <source>
        <dbReference type="Proteomes" id="UP000030302"/>
    </source>
</evidence>
<dbReference type="OrthoDB" id="9766860at2"/>
<keyword evidence="8" id="KW-0614">Plasmid</keyword>
<feature type="region of interest" description="Disordered" evidence="6">
    <location>
        <begin position="129"/>
        <end position="171"/>
    </location>
</feature>
<comment type="subcellular location">
    <subcellularLocation>
        <location evidence="1">Membrane</location>
        <topology evidence="1">Single-pass membrane protein</topology>
    </subcellularLocation>
</comment>
<evidence type="ECO:0000313" key="8">
    <source>
        <dbReference type="EMBL" id="AIY44191.1"/>
    </source>
</evidence>
<keyword evidence="3 7" id="KW-0812">Transmembrane</keyword>
<gene>
    <name evidence="8" type="primary">virB10</name>
    <name evidence="8" type="ORF">LT85_p012</name>
</gene>
<dbReference type="EMBL" id="CP009963">
    <property type="protein sequence ID" value="AIY44191.1"/>
    <property type="molecule type" value="Genomic_DNA"/>
</dbReference>